<feature type="compositionally biased region" description="Low complexity" evidence="8">
    <location>
        <begin position="1088"/>
        <end position="1101"/>
    </location>
</feature>
<reference evidence="11" key="1">
    <citation type="submission" date="2021-07" db="EMBL/GenBank/DDBJ databases">
        <authorList>
            <person name="Branca A.L. A."/>
        </authorList>
    </citation>
    <scope>NUCLEOTIDE SEQUENCE</scope>
</reference>
<dbReference type="GO" id="GO:0006508">
    <property type="term" value="P:proteolysis"/>
    <property type="evidence" value="ECO:0007669"/>
    <property type="project" value="UniProtKB-KW"/>
</dbReference>
<dbReference type="SUPFAM" id="SSF54001">
    <property type="entry name" value="Cysteine proteinases"/>
    <property type="match status" value="1"/>
</dbReference>
<proteinExistence type="inferred from homology"/>
<feature type="compositionally biased region" description="Acidic residues" evidence="8">
    <location>
        <begin position="1470"/>
        <end position="1489"/>
    </location>
</feature>
<feature type="compositionally biased region" description="Low complexity" evidence="8">
    <location>
        <begin position="1347"/>
        <end position="1380"/>
    </location>
</feature>
<keyword evidence="4" id="KW-0645">Protease</keyword>
<feature type="compositionally biased region" description="Basic and acidic residues" evidence="8">
    <location>
        <begin position="1490"/>
        <end position="1501"/>
    </location>
</feature>
<dbReference type="Pfam" id="PF00443">
    <property type="entry name" value="UCH"/>
    <property type="match status" value="1"/>
</dbReference>
<feature type="domain" description="USP" evidence="9">
    <location>
        <begin position="619"/>
        <end position="1327"/>
    </location>
</feature>
<dbReference type="Pfam" id="PF06337">
    <property type="entry name" value="DUSP"/>
    <property type="match status" value="1"/>
</dbReference>
<feature type="compositionally biased region" description="Polar residues" evidence="8">
    <location>
        <begin position="988"/>
        <end position="998"/>
    </location>
</feature>
<feature type="region of interest" description="Disordered" evidence="8">
    <location>
        <begin position="1460"/>
        <end position="1524"/>
    </location>
</feature>
<evidence type="ECO:0000256" key="7">
    <source>
        <dbReference type="ARBA" id="ARBA00022807"/>
    </source>
</evidence>
<protein>
    <recommendedName>
        <fullName evidence="3">ubiquitinyl hydrolase 1</fullName>
        <ecNumber evidence="3">3.4.19.12</ecNumber>
    </recommendedName>
</protein>
<evidence type="ECO:0000313" key="12">
    <source>
        <dbReference type="Proteomes" id="UP001152592"/>
    </source>
</evidence>
<dbReference type="Gene3D" id="3.30.2230.10">
    <property type="entry name" value="DUSP-like"/>
    <property type="match status" value="1"/>
</dbReference>
<feature type="region of interest" description="Disordered" evidence="8">
    <location>
        <begin position="963"/>
        <end position="1039"/>
    </location>
</feature>
<feature type="compositionally biased region" description="Polar residues" evidence="8">
    <location>
        <begin position="1078"/>
        <end position="1087"/>
    </location>
</feature>
<dbReference type="InterPro" id="IPR001394">
    <property type="entry name" value="Peptidase_C19_UCH"/>
</dbReference>
<comment type="similarity">
    <text evidence="2">Belongs to the peptidase C19 family.</text>
</comment>
<dbReference type="InterPro" id="IPR028889">
    <property type="entry name" value="USP"/>
</dbReference>
<dbReference type="Proteomes" id="UP001152592">
    <property type="component" value="Unassembled WGS sequence"/>
</dbReference>
<evidence type="ECO:0000256" key="8">
    <source>
        <dbReference type="SAM" id="MobiDB-lite"/>
    </source>
</evidence>
<dbReference type="InterPro" id="IPR038765">
    <property type="entry name" value="Papain-like_cys_pep_sf"/>
</dbReference>
<feature type="compositionally biased region" description="Low complexity" evidence="8">
    <location>
        <begin position="220"/>
        <end position="231"/>
    </location>
</feature>
<sequence>MLYSQLCYSIHRAIHMIFFSIRLFTSTDNVRVPINIPTPSRNIESIHIPATILMFRSSPFPIPRSTTEYGVHRQRTLTVTTSSPKRRKVSPEPRPSPGPRARRHGRSVPPSRSRHASASRYRSSSLSPPRYVPAHLQFQPQPGGRSLTPATATAGLSLSSEHSDMPSDTREGTPPTTSDGRSPSPGEKRSASEITDSDPEGGVSTVGTGNARTSGNANRSTSPTYPTPSSSGNKTDSSPSREQSDSETLNPDASPTIDEQVAEVNELMAEPKKDGQKGYVVSMTWLKKVLARMSSHADHTNDSTDSTIGPVDNIDLVLDTDPAATGFKDEAGDAFISMRPGLHEAVDFVIVPQQGWNLIQKWYGLAELSPTIVRYAHNVSQPGDPAKIEYEPYPPILSIIKLSNPAAGTTPTTLKEKDLPSAKTLTSRQTSFQKWLKEAKEKAGIDMSTKVRVWKILKLPHSTNTSAAVTPAASRTASPAPPSALIPSTADKLLLDLNAFLGLSEGTHRVLLEHVKDETNNPKYNGRMSLDIAGLGSADRVVLEEQVGGFKGGEWVSEASAKTLKRLGIPVELKLDNKPSALTLATKSPLSSGRSTPVGCVTPKNMFARGRKGRRPRVLGLDNLGNTCYMNSAIQCVRSIEELTLFFLSGKFKSELNPGNKLGCGGDVAKNWAGLLADLYNPDAPTNYVHPGKFRRAAGKQRSEFAGYDQHDSQEFVMFLLDALSEDLSRIGQKPYTTIPDSTDEMIHDRKALEEFGKTCWELYESRNASVVTDLFSGMYKSTLICPDCHKTSIIMDPFSTLTLPIPPGPQPMSRKIIFVPHKGSPVSLNVQLDALESLRSWKNFIGEQMGVDGARIFAAETHSSAFWKFFLHDDSSFESLETTNHDVLVFFDLGPVSESEDDEVIVPVFHRRTGPRKKQATASSLFGIPSVLRISEDEDLEAIYGKLLRLSDNMTTRDILSPEKSVSDDHAADDSDTVVTNEDDAQSADSRIKTSSVDGEDSIVDISMQDAQTAKPVEDTKMSDSDSGSAKSPKHPLAGKIPAHLLDLFDVKVLSSKNGLPDGRTVGSKDYPLLSSRDVSNQPSLKNSDSSSRASADNSDGYTDTDGSDEESPSATQLLRQGDALVLDWSPEAYDALFGGKQRDSEEGRGVPTYISPKNVYDHISQRQTSLKKSSSVSLDECLDIFSKSEVLSRGDTWYCPGCKDHVQATKKFDLWRAPDVMVVQLKRFGQLRRHHSKINTVVNFPLEGLDLTGRVQGPSDGKSLEYDLVAIDNHMGSMGGGHYTAYIKDFMSGDWYHCNDSSARLVTNPQTMIAASAYLLFYRRRSERPLGNKELQELVESYKNPPGGESGTSSPSQSPTGDGQRLGDSSRNGSSSALGGAGVAPRAGNGSPVENREANDEYSTTDDSDADSEDGEGMKLTNNGRETPGQASDPLDFSQEPSWSFGNLTGAHAISQITPGNASLDESGLFDDDEIDSNLAVGDDDLDPDTRMTELEDSHSVQPDGTSFEDFSHLMDDDSDDELPVVELRVGDEDKMASD</sequence>
<keyword evidence="6" id="KW-0378">Hydrolase</keyword>
<evidence type="ECO:0000259" key="9">
    <source>
        <dbReference type="PROSITE" id="PS50235"/>
    </source>
</evidence>
<dbReference type="PROSITE" id="PS51283">
    <property type="entry name" value="DUSP"/>
    <property type="match status" value="1"/>
</dbReference>
<dbReference type="EC" id="3.4.19.12" evidence="3"/>
<name>A0A9W4NNQ4_9EURO</name>
<evidence type="ECO:0000256" key="4">
    <source>
        <dbReference type="ARBA" id="ARBA00022670"/>
    </source>
</evidence>
<dbReference type="CDD" id="cd02674">
    <property type="entry name" value="Peptidase_C19R"/>
    <property type="match status" value="1"/>
</dbReference>
<dbReference type="SUPFAM" id="SSF143791">
    <property type="entry name" value="DUSP-like"/>
    <property type="match status" value="1"/>
</dbReference>
<dbReference type="PROSITE" id="PS00973">
    <property type="entry name" value="USP_2"/>
    <property type="match status" value="1"/>
</dbReference>
<dbReference type="InterPro" id="IPR050185">
    <property type="entry name" value="Ub_carboxyl-term_hydrolase"/>
</dbReference>
<dbReference type="GO" id="GO:0004843">
    <property type="term" value="F:cysteine-type deubiquitinase activity"/>
    <property type="evidence" value="ECO:0007669"/>
    <property type="project" value="UniProtKB-EC"/>
</dbReference>
<feature type="domain" description="DUSP" evidence="10">
    <location>
        <begin position="255"/>
        <end position="377"/>
    </location>
</feature>
<evidence type="ECO:0000256" key="1">
    <source>
        <dbReference type="ARBA" id="ARBA00000707"/>
    </source>
</evidence>
<dbReference type="InterPro" id="IPR018200">
    <property type="entry name" value="USP_CS"/>
</dbReference>
<keyword evidence="5" id="KW-0833">Ubl conjugation pathway</keyword>
<dbReference type="PANTHER" id="PTHR21646:SF24">
    <property type="entry name" value="UBIQUITIN CARBOXYL-TERMINAL HYDROLASE"/>
    <property type="match status" value="1"/>
</dbReference>
<comment type="catalytic activity">
    <reaction evidence="1">
        <text>Thiol-dependent hydrolysis of ester, thioester, amide, peptide and isopeptide bonds formed by the C-terminal Gly of ubiquitin (a 76-residue protein attached to proteins as an intracellular targeting signal).</text>
        <dbReference type="EC" id="3.4.19.12"/>
    </reaction>
</comment>
<feature type="compositionally biased region" description="Basic and acidic residues" evidence="8">
    <location>
        <begin position="161"/>
        <end position="171"/>
    </location>
</feature>
<dbReference type="EMBL" id="CAJVPD010000250">
    <property type="protein sequence ID" value="CAG8398398.1"/>
    <property type="molecule type" value="Genomic_DNA"/>
</dbReference>
<feature type="region of interest" description="Disordered" evidence="8">
    <location>
        <begin position="1058"/>
        <end position="1117"/>
    </location>
</feature>
<feature type="compositionally biased region" description="Polar residues" evidence="8">
    <location>
        <begin position="232"/>
        <end position="253"/>
    </location>
</feature>
<feature type="region of interest" description="Disordered" evidence="8">
    <location>
        <begin position="65"/>
        <end position="256"/>
    </location>
</feature>
<keyword evidence="7" id="KW-0788">Thiol protease</keyword>
<evidence type="ECO:0000256" key="6">
    <source>
        <dbReference type="ARBA" id="ARBA00022801"/>
    </source>
</evidence>
<comment type="caution">
    <text evidence="11">The sequence shown here is derived from an EMBL/GenBank/DDBJ whole genome shotgun (WGS) entry which is preliminary data.</text>
</comment>
<evidence type="ECO:0000256" key="3">
    <source>
        <dbReference type="ARBA" id="ARBA00012759"/>
    </source>
</evidence>
<dbReference type="PROSITE" id="PS50235">
    <property type="entry name" value="USP_3"/>
    <property type="match status" value="1"/>
</dbReference>
<evidence type="ECO:0000256" key="2">
    <source>
        <dbReference type="ARBA" id="ARBA00009085"/>
    </source>
</evidence>
<organism evidence="11 12">
    <name type="scientific">Penicillium salamii</name>
    <dbReference type="NCBI Taxonomy" id="1612424"/>
    <lineage>
        <taxon>Eukaryota</taxon>
        <taxon>Fungi</taxon>
        <taxon>Dikarya</taxon>
        <taxon>Ascomycota</taxon>
        <taxon>Pezizomycotina</taxon>
        <taxon>Eurotiomycetes</taxon>
        <taxon>Eurotiomycetidae</taxon>
        <taxon>Eurotiales</taxon>
        <taxon>Aspergillaceae</taxon>
        <taxon>Penicillium</taxon>
    </lineage>
</organism>
<gene>
    <name evidence="11" type="ORF">PSALAMII_LOCUS7410</name>
</gene>
<dbReference type="Gene3D" id="3.90.70.10">
    <property type="entry name" value="Cysteine proteinases"/>
    <property type="match status" value="2"/>
</dbReference>
<dbReference type="PANTHER" id="PTHR21646">
    <property type="entry name" value="UBIQUITIN CARBOXYL-TERMINAL HYDROLASE"/>
    <property type="match status" value="1"/>
</dbReference>
<feature type="compositionally biased region" description="Acidic residues" evidence="8">
    <location>
        <begin position="1405"/>
        <end position="1417"/>
    </location>
</feature>
<feature type="region of interest" description="Disordered" evidence="8">
    <location>
        <begin position="1343"/>
        <end position="1448"/>
    </location>
</feature>
<dbReference type="PROSITE" id="PS00972">
    <property type="entry name" value="USP_1"/>
    <property type="match status" value="1"/>
</dbReference>
<evidence type="ECO:0000256" key="5">
    <source>
        <dbReference type="ARBA" id="ARBA00022786"/>
    </source>
</evidence>
<evidence type="ECO:0000259" key="10">
    <source>
        <dbReference type="PROSITE" id="PS51283"/>
    </source>
</evidence>
<accession>A0A9W4NNQ4</accession>
<feature type="compositionally biased region" description="Basic residues" evidence="8">
    <location>
        <begin position="100"/>
        <end position="117"/>
    </location>
</feature>
<feature type="compositionally biased region" description="Polar residues" evidence="8">
    <location>
        <begin position="148"/>
        <end position="160"/>
    </location>
</feature>
<dbReference type="OrthoDB" id="9992747at2759"/>
<feature type="compositionally biased region" description="Low complexity" evidence="8">
    <location>
        <begin position="118"/>
        <end position="133"/>
    </location>
</feature>
<dbReference type="GO" id="GO:0016579">
    <property type="term" value="P:protein deubiquitination"/>
    <property type="evidence" value="ECO:0007669"/>
    <property type="project" value="InterPro"/>
</dbReference>
<dbReference type="InterPro" id="IPR006615">
    <property type="entry name" value="Pept_C19_DUSP"/>
</dbReference>
<dbReference type="SMART" id="SM00695">
    <property type="entry name" value="DUSP"/>
    <property type="match status" value="1"/>
</dbReference>
<feature type="compositionally biased region" description="Polar residues" evidence="8">
    <location>
        <begin position="205"/>
        <end position="219"/>
    </location>
</feature>
<dbReference type="InterPro" id="IPR035927">
    <property type="entry name" value="DUSP-like_sf"/>
</dbReference>
<evidence type="ECO:0000313" key="11">
    <source>
        <dbReference type="EMBL" id="CAG8398398.1"/>
    </source>
</evidence>